<evidence type="ECO:0000313" key="2">
    <source>
        <dbReference type="EMBL" id="PZL76947.1"/>
    </source>
</evidence>
<keyword evidence="3" id="KW-1185">Reference proteome</keyword>
<gene>
    <name evidence="2" type="ORF">CI088_02060</name>
</gene>
<accession>A0A2W3ZKA1</accession>
<evidence type="ECO:0000256" key="1">
    <source>
        <dbReference type="SAM" id="Coils"/>
    </source>
</evidence>
<dbReference type="EMBL" id="PIEU01000022">
    <property type="protein sequence ID" value="PZL76947.1"/>
    <property type="molecule type" value="Genomic_DNA"/>
</dbReference>
<sequence length="1073" mass="125752">MKKLTKIKLINWHMFDNQTIKIEGNVLMSGDNKSGKSTILDAIQYILTAGKTKFNMAANEKSTRTLEGYVRGKLGIEGKKFLRDDFVVAHVALEFQTGGDVTSHLVVGAVIEVEKQQQPKVHFYKINSPLQEDWFIDNQKVRDMTDFRYYLKNQNIHIDIPTRVAQKNMMFATALGVKSKYMDLVPKALAFKPVEDLNSFIFQFLLDDEPVDIESLRESIRSYRAINQKLIEEEQNLSELTQIRECYFEIEEGNRQLRIVNLMEELLKEKNFLNNKSRYVEDIARKKRQLLMIEEQLPIKERNLKENQEKKFQLEHDNDLQVINEAERELMNLKMTLDKEEASYKKYLALLKETNLNLKAVNFSLDEKLLSSKESVPEKRVDHLEEFSKKLRTVKEQYNKELFQFDSDLNEVKQKIKKSTNLIRLLEKRQFKYPDETKKLQEVLTRELYKFYEESIEVKPLCELLEMKDESWRNAAEGFLGKNRFNLIVEPKYFIKAMEIYKEYTQKEKIYGVRVVDVSRTRKYTAENDTLAQQLICKNQFAQGYINFLLGRVKCVDEVANLRNHPISITKECMTYSQYSVYAIHPKIYNKPYIGKQAFETQLKNERESLIESRQEQQEIESQKKEKEKVFSALEKINPTELKSFDHNLEAYWDSLENKASKEILLATLKNDVGLISKIEALENLKSVVENYENDVKNLISQSGGHIIFIEQAENQLANIKEQLELFSRAKESYRLENIDIFEEAQLQLTKYLTENRNFLIDTGKKVQSKLQKISRENEDKVVLLKDSMIKFNNRTSLGYGNSLDNIQQYLDKFNQLNEIDIIRTKDSLNLAKEKSEKAFNESFVAKLSDNIYKAKKSIKELNRGLERQNFNGDTYKFVYEANPDPAFKQYYEIVTGNNSLYMDNLFLDGLMDQERDLMETLFNKLAYFDDERKDERELKKYTDYRNYMSYDIIVTNENGDITKLSSVIKEKSGGETQTPFYVTIASCFEQMLHKLSIIDAGCVVLFDEAFNNMDEARIKAMMKFYNNLNIQIIVVVPPNRLSTILPYVQTAVGVTRRGNKSFAMELYHEKNI</sequence>
<feature type="coiled-coil region" evidence="1">
    <location>
        <begin position="596"/>
        <end position="630"/>
    </location>
</feature>
<organism evidence="2 3">
    <name type="scientific">Enterococcus plantarum</name>
    <dbReference type="NCBI Taxonomy" id="1077675"/>
    <lineage>
        <taxon>Bacteria</taxon>
        <taxon>Bacillati</taxon>
        <taxon>Bacillota</taxon>
        <taxon>Bacilli</taxon>
        <taxon>Lactobacillales</taxon>
        <taxon>Enterococcaceae</taxon>
        <taxon>Enterococcus</taxon>
    </lineage>
</organism>
<dbReference type="PANTHER" id="PTHR32182">
    <property type="entry name" value="DNA REPLICATION AND REPAIR PROTEIN RECF"/>
    <property type="match status" value="1"/>
</dbReference>
<dbReference type="Gene3D" id="3.40.50.300">
    <property type="entry name" value="P-loop containing nucleotide triphosphate hydrolases"/>
    <property type="match status" value="2"/>
</dbReference>
<keyword evidence="1" id="KW-0175">Coiled coil</keyword>
<dbReference type="PANTHER" id="PTHR32182:SF0">
    <property type="entry name" value="DNA REPLICATION AND REPAIR PROTEIN RECF"/>
    <property type="match status" value="1"/>
</dbReference>
<comment type="caution">
    <text evidence="2">The sequence shown here is derived from an EMBL/GenBank/DDBJ whole genome shotgun (WGS) entry which is preliminary data.</text>
</comment>
<evidence type="ECO:0000313" key="3">
    <source>
        <dbReference type="Proteomes" id="UP000249828"/>
    </source>
</evidence>
<evidence type="ECO:0008006" key="4">
    <source>
        <dbReference type="Google" id="ProtNLM"/>
    </source>
</evidence>
<dbReference type="GO" id="GO:0000731">
    <property type="term" value="P:DNA synthesis involved in DNA repair"/>
    <property type="evidence" value="ECO:0007669"/>
    <property type="project" value="TreeGrafter"/>
</dbReference>
<reference evidence="2 3" key="1">
    <citation type="submission" date="2017-11" db="EMBL/GenBank/DDBJ databases">
        <title>Draft genome sequence of Enterococcus plantarum TRW2 strain isolated from lettuce.</title>
        <authorList>
            <person name="Kim E.B."/>
            <person name="Marco M.L."/>
            <person name="Williams T.R."/>
            <person name="You I.H."/>
        </authorList>
    </citation>
    <scope>NUCLEOTIDE SEQUENCE [LARGE SCALE GENOMIC DNA]</scope>
    <source>
        <strain evidence="2 3">TRW2</strain>
    </source>
</reference>
<dbReference type="InterPro" id="IPR027417">
    <property type="entry name" value="P-loop_NTPase"/>
</dbReference>
<dbReference type="Pfam" id="PF13558">
    <property type="entry name" value="SbcC_Walker_B"/>
    <property type="match status" value="1"/>
</dbReference>
<feature type="coiled-coil region" evidence="1">
    <location>
        <begin position="675"/>
        <end position="737"/>
    </location>
</feature>
<proteinExistence type="predicted"/>
<dbReference type="SUPFAM" id="SSF52540">
    <property type="entry name" value="P-loop containing nucleoside triphosphate hydrolases"/>
    <property type="match status" value="1"/>
</dbReference>
<dbReference type="Pfam" id="PF13555">
    <property type="entry name" value="AAA_29"/>
    <property type="match status" value="1"/>
</dbReference>
<dbReference type="Proteomes" id="UP000249828">
    <property type="component" value="Unassembled WGS sequence"/>
</dbReference>
<dbReference type="RefSeq" id="WP_111247024.1">
    <property type="nucleotide sequence ID" value="NZ_PIEU01000022.1"/>
</dbReference>
<feature type="coiled-coil region" evidence="1">
    <location>
        <begin position="213"/>
        <end position="243"/>
    </location>
</feature>
<name>A0A2W3ZKA1_9ENTE</name>
<dbReference type="GO" id="GO:0006302">
    <property type="term" value="P:double-strand break repair"/>
    <property type="evidence" value="ECO:0007669"/>
    <property type="project" value="TreeGrafter"/>
</dbReference>
<feature type="coiled-coil region" evidence="1">
    <location>
        <begin position="395"/>
        <end position="429"/>
    </location>
</feature>
<protein>
    <recommendedName>
        <fullName evidence="4">Cell division protein MukB</fullName>
    </recommendedName>
</protein>
<dbReference type="AlphaFoldDB" id="A0A2W3ZKA1"/>